<dbReference type="PROSITE" id="PS50865">
    <property type="entry name" value="ZF_MYND_2"/>
    <property type="match status" value="1"/>
</dbReference>
<dbReference type="InterPro" id="IPR002893">
    <property type="entry name" value="Znf_MYND"/>
</dbReference>
<keyword evidence="7" id="KW-1185">Reference proteome</keyword>
<evidence type="ECO:0000256" key="3">
    <source>
        <dbReference type="ARBA" id="ARBA00022833"/>
    </source>
</evidence>
<evidence type="ECO:0000256" key="2">
    <source>
        <dbReference type="ARBA" id="ARBA00022771"/>
    </source>
</evidence>
<dbReference type="Gene3D" id="6.10.140.2220">
    <property type="match status" value="1"/>
</dbReference>
<dbReference type="GO" id="GO:0008270">
    <property type="term" value="F:zinc ion binding"/>
    <property type="evidence" value="ECO:0007669"/>
    <property type="project" value="UniProtKB-KW"/>
</dbReference>
<evidence type="ECO:0000313" key="6">
    <source>
        <dbReference type="EMBL" id="KAK9804792.1"/>
    </source>
</evidence>
<evidence type="ECO:0000256" key="1">
    <source>
        <dbReference type="ARBA" id="ARBA00022723"/>
    </source>
</evidence>
<reference evidence="6 7" key="1">
    <citation type="journal article" date="2024" name="Nat. Commun.">
        <title>Phylogenomics reveals the evolutionary origins of lichenization in chlorophyte algae.</title>
        <authorList>
            <person name="Puginier C."/>
            <person name="Libourel C."/>
            <person name="Otte J."/>
            <person name="Skaloud P."/>
            <person name="Haon M."/>
            <person name="Grisel S."/>
            <person name="Petersen M."/>
            <person name="Berrin J.G."/>
            <person name="Delaux P.M."/>
            <person name="Dal Grande F."/>
            <person name="Keller J."/>
        </authorList>
    </citation>
    <scope>NUCLEOTIDE SEQUENCE [LARGE SCALE GENOMIC DNA]</scope>
    <source>
        <strain evidence="6 7">SAG 2043</strain>
    </source>
</reference>
<protein>
    <recommendedName>
        <fullName evidence="5">MYND-type domain-containing protein</fullName>
    </recommendedName>
</protein>
<gene>
    <name evidence="6" type="ORF">WJX72_005639</name>
</gene>
<proteinExistence type="predicted"/>
<evidence type="ECO:0000256" key="4">
    <source>
        <dbReference type="PROSITE-ProRule" id="PRU00134"/>
    </source>
</evidence>
<dbReference type="EMBL" id="JALJOR010000017">
    <property type="protein sequence ID" value="KAK9804792.1"/>
    <property type="molecule type" value="Genomic_DNA"/>
</dbReference>
<accession>A0AAW1P9R5</accession>
<evidence type="ECO:0000259" key="5">
    <source>
        <dbReference type="PROSITE" id="PS50865"/>
    </source>
</evidence>
<dbReference type="Proteomes" id="UP001489004">
    <property type="component" value="Unassembled WGS sequence"/>
</dbReference>
<keyword evidence="2 4" id="KW-0863">Zinc-finger</keyword>
<comment type="caution">
    <text evidence="6">The sequence shown here is derived from an EMBL/GenBank/DDBJ whole genome shotgun (WGS) entry which is preliminary data.</text>
</comment>
<organism evidence="6 7">
    <name type="scientific">[Myrmecia] bisecta</name>
    <dbReference type="NCBI Taxonomy" id="41462"/>
    <lineage>
        <taxon>Eukaryota</taxon>
        <taxon>Viridiplantae</taxon>
        <taxon>Chlorophyta</taxon>
        <taxon>core chlorophytes</taxon>
        <taxon>Trebouxiophyceae</taxon>
        <taxon>Trebouxiales</taxon>
        <taxon>Trebouxiaceae</taxon>
        <taxon>Myrmecia</taxon>
    </lineage>
</organism>
<feature type="domain" description="MYND-type" evidence="5">
    <location>
        <begin position="658"/>
        <end position="704"/>
    </location>
</feature>
<dbReference type="PROSITE" id="PS01360">
    <property type="entry name" value="ZF_MYND_1"/>
    <property type="match status" value="1"/>
</dbReference>
<keyword evidence="3" id="KW-0862">Zinc</keyword>
<sequence>MPDGLSYEAGRLNLTESWLCCGGWKFTIYSVEYLTAYMRARKASTRNPPLPAERVSDSSFLNCHLRCIYRALFLASSPTPYAQTILSEEGIIPRLVEVVSKAQQASDQVLDWAYSSMHLLLCAMYPDPVLGPNLCYQAFEVFAAPSRLLLQALRFWWLQAAQAPTGADCGDAASVAVEIVHSACRDAAFAHAWAATIGDKLVCMASLARLSCTLPGSEMDIGHACIDIPKKVFGNPQARSALQHYWPPHQPRCPEVVAMLQDAVISNARAIPDSSAAQPPNVCLAALPCLLLLLDKDLCNLGKVLQPHTEEGVLELVQQPTLNVLLRSKGLVLVEAALRTACGWLSPHEWAVIAYQTGLLATSTFALLGSKVSPKGALSMLATLRKAMLVSGSTGSNIQLAELCMLATEALVRAACKPGKAGKAGQEAARLTGGTHASRARAVRSGNLCERMLPHGIARLVALLAATSALDDVIVRHLCTELARLAGHPILSQGADVMHPMLSVHLLINITRDIVNGPAHPASRTNARLEAVVQKGLLALLATQTSRVLAEKGIATFFGLLATDVLPAAASLLPADVHTTNNVLALTRPFRGLDLNEAFNSGGFAMVTIAEHERSKALAAMAEVVEAVEALCGSLDQTAAAAAADLELARMAALGPGCHNPGCKNLTGATEAELPNRKCSGCKKAHYCRAACQKAAWKVHKPVCKAWAA</sequence>
<evidence type="ECO:0000313" key="7">
    <source>
        <dbReference type="Proteomes" id="UP001489004"/>
    </source>
</evidence>
<dbReference type="SUPFAM" id="SSF144232">
    <property type="entry name" value="HIT/MYND zinc finger-like"/>
    <property type="match status" value="1"/>
</dbReference>
<dbReference type="AlphaFoldDB" id="A0AAW1P9R5"/>
<name>A0AAW1P9R5_9CHLO</name>
<keyword evidence="1" id="KW-0479">Metal-binding</keyword>
<dbReference type="Pfam" id="PF01753">
    <property type="entry name" value="zf-MYND"/>
    <property type="match status" value="1"/>
</dbReference>